<keyword evidence="4 6" id="KW-1133">Transmembrane helix</keyword>
<evidence type="ECO:0000256" key="5">
    <source>
        <dbReference type="ARBA" id="ARBA00023136"/>
    </source>
</evidence>
<sequence length="258" mass="29068">MVIIDRLCYNSKLRYVNAGEKFAFSVLTLIACVISRSIRISCLVLIMTGVLTVWKGGIPVSRYLRLLTIPLVFLILSTLAIVLNLSGTPMDLFAVPIGSVYLTGSRDSLAYALKLILTALASVSCLYFLSLNTPMPDILNVLRRIHCPRLILELMLLIYRFIFVLFEISSAIRTAQNSRLGNRDYRTSMKSFSALVSALFIRAMKKSNALYDAMESRCYDGTIHVLDETFPPRKREICWILFFEAALYLCVAAEKIVL</sequence>
<name>A0A9D1D1R0_9FIRM</name>
<keyword evidence="5 6" id="KW-0472">Membrane</keyword>
<dbReference type="CDD" id="cd16914">
    <property type="entry name" value="EcfT"/>
    <property type="match status" value="1"/>
</dbReference>
<dbReference type="GO" id="GO:0043190">
    <property type="term" value="C:ATP-binding cassette (ABC) transporter complex"/>
    <property type="evidence" value="ECO:0007669"/>
    <property type="project" value="InterPro"/>
</dbReference>
<evidence type="ECO:0000256" key="1">
    <source>
        <dbReference type="ARBA" id="ARBA00004651"/>
    </source>
</evidence>
<reference evidence="7" key="2">
    <citation type="journal article" date="2021" name="PeerJ">
        <title>Extensive microbial diversity within the chicken gut microbiome revealed by metagenomics and culture.</title>
        <authorList>
            <person name="Gilroy R."/>
            <person name="Ravi A."/>
            <person name="Getino M."/>
            <person name="Pursley I."/>
            <person name="Horton D.L."/>
            <person name="Alikhan N.F."/>
            <person name="Baker D."/>
            <person name="Gharbi K."/>
            <person name="Hall N."/>
            <person name="Watson M."/>
            <person name="Adriaenssens E.M."/>
            <person name="Foster-Nyarko E."/>
            <person name="Jarju S."/>
            <person name="Secka A."/>
            <person name="Antonio M."/>
            <person name="Oren A."/>
            <person name="Chaudhuri R.R."/>
            <person name="La Ragione R."/>
            <person name="Hildebrand F."/>
            <person name="Pallen M.J."/>
        </authorList>
    </citation>
    <scope>NUCLEOTIDE SEQUENCE</scope>
    <source>
        <strain evidence="7">ChiSjej3B21-11622</strain>
    </source>
</reference>
<gene>
    <name evidence="7" type="primary">cbiQ</name>
    <name evidence="7" type="ORF">IAB26_14905</name>
</gene>
<evidence type="ECO:0000256" key="6">
    <source>
        <dbReference type="SAM" id="Phobius"/>
    </source>
</evidence>
<evidence type="ECO:0000313" key="8">
    <source>
        <dbReference type="Proteomes" id="UP000886886"/>
    </source>
</evidence>
<comment type="caution">
    <text evidence="7">The sequence shown here is derived from an EMBL/GenBank/DDBJ whole genome shotgun (WGS) entry which is preliminary data.</text>
</comment>
<proteinExistence type="predicted"/>
<reference evidence="7" key="1">
    <citation type="submission" date="2020-10" db="EMBL/GenBank/DDBJ databases">
        <authorList>
            <person name="Gilroy R."/>
        </authorList>
    </citation>
    <scope>NUCLEOTIDE SEQUENCE</scope>
    <source>
        <strain evidence="7">ChiSjej3B21-11622</strain>
    </source>
</reference>
<dbReference type="PANTHER" id="PTHR43723:SF1">
    <property type="entry name" value="COBALT TRANSPORT PROTEIN CBIQ"/>
    <property type="match status" value="1"/>
</dbReference>
<feature type="transmembrane region" description="Helical" evidence="6">
    <location>
        <begin position="22"/>
        <end position="54"/>
    </location>
</feature>
<dbReference type="AlphaFoldDB" id="A0A9D1D1R0"/>
<organism evidence="7 8">
    <name type="scientific">Candidatus Limivivens merdigallinarum</name>
    <dbReference type="NCBI Taxonomy" id="2840859"/>
    <lineage>
        <taxon>Bacteria</taxon>
        <taxon>Bacillati</taxon>
        <taxon>Bacillota</taxon>
        <taxon>Clostridia</taxon>
        <taxon>Lachnospirales</taxon>
        <taxon>Lachnospiraceae</taxon>
        <taxon>Lachnospiraceae incertae sedis</taxon>
        <taxon>Candidatus Limivivens</taxon>
    </lineage>
</organism>
<feature type="transmembrane region" description="Helical" evidence="6">
    <location>
        <begin position="150"/>
        <end position="168"/>
    </location>
</feature>
<evidence type="ECO:0000313" key="7">
    <source>
        <dbReference type="EMBL" id="HIQ97836.1"/>
    </source>
</evidence>
<feature type="transmembrane region" description="Helical" evidence="6">
    <location>
        <begin position="66"/>
        <end position="88"/>
    </location>
</feature>
<evidence type="ECO:0000256" key="3">
    <source>
        <dbReference type="ARBA" id="ARBA00022692"/>
    </source>
</evidence>
<evidence type="ECO:0000256" key="2">
    <source>
        <dbReference type="ARBA" id="ARBA00022475"/>
    </source>
</evidence>
<keyword evidence="2" id="KW-1003">Cell membrane</keyword>
<accession>A0A9D1D1R0</accession>
<dbReference type="GO" id="GO:0006824">
    <property type="term" value="P:cobalt ion transport"/>
    <property type="evidence" value="ECO:0007669"/>
    <property type="project" value="InterPro"/>
</dbReference>
<dbReference type="InterPro" id="IPR003339">
    <property type="entry name" value="ABC/ECF_trnsptr_transmembrane"/>
</dbReference>
<feature type="transmembrane region" description="Helical" evidence="6">
    <location>
        <begin position="108"/>
        <end position="129"/>
    </location>
</feature>
<keyword evidence="3 6" id="KW-0812">Transmembrane</keyword>
<dbReference type="Proteomes" id="UP000886886">
    <property type="component" value="Unassembled WGS sequence"/>
</dbReference>
<dbReference type="PROSITE" id="PS51257">
    <property type="entry name" value="PROKAR_LIPOPROTEIN"/>
    <property type="match status" value="1"/>
</dbReference>
<evidence type="ECO:0000256" key="4">
    <source>
        <dbReference type="ARBA" id="ARBA00022989"/>
    </source>
</evidence>
<dbReference type="NCBIfam" id="TIGR02454">
    <property type="entry name" value="ECF_T_CbiQ"/>
    <property type="match status" value="1"/>
</dbReference>
<dbReference type="InterPro" id="IPR012809">
    <property type="entry name" value="ECF_CbiQ"/>
</dbReference>
<dbReference type="PANTHER" id="PTHR43723">
    <property type="entry name" value="COBALT TRANSPORT PROTEIN CBIQ"/>
    <property type="match status" value="1"/>
</dbReference>
<dbReference type="Pfam" id="PF02361">
    <property type="entry name" value="CbiQ"/>
    <property type="match status" value="1"/>
</dbReference>
<dbReference type="EMBL" id="DVFT01000221">
    <property type="protein sequence ID" value="HIQ97836.1"/>
    <property type="molecule type" value="Genomic_DNA"/>
</dbReference>
<dbReference type="InterPro" id="IPR052770">
    <property type="entry name" value="Cobalt_transport_CbiQ"/>
</dbReference>
<comment type="subcellular location">
    <subcellularLocation>
        <location evidence="1">Cell membrane</location>
        <topology evidence="1">Multi-pass membrane protein</topology>
    </subcellularLocation>
</comment>
<protein>
    <submittedName>
        <fullName evidence="7">Cobalt ECF transporter T component CbiQ</fullName>
    </submittedName>
</protein>